<dbReference type="PANTHER" id="PTHR38773:SF1">
    <property type="entry name" value="PROTEIN SPRT"/>
    <property type="match status" value="1"/>
</dbReference>
<dbReference type="AlphaFoldDB" id="A0A6M0D7L3"/>
<organism evidence="2 3">
    <name type="scientific">Pseudomonas brassicae</name>
    <dbReference type="NCBI Taxonomy" id="2708063"/>
    <lineage>
        <taxon>Bacteria</taxon>
        <taxon>Pseudomonadati</taxon>
        <taxon>Pseudomonadota</taxon>
        <taxon>Gammaproteobacteria</taxon>
        <taxon>Pseudomonadales</taxon>
        <taxon>Pseudomonadaceae</taxon>
        <taxon>Pseudomonas</taxon>
    </lineage>
</organism>
<dbReference type="SMART" id="SM00731">
    <property type="entry name" value="SprT"/>
    <property type="match status" value="1"/>
</dbReference>
<feature type="domain" description="SprT-like" evidence="1">
    <location>
        <begin position="7"/>
        <end position="121"/>
    </location>
</feature>
<accession>A0A6M0D7L3</accession>
<dbReference type="Proteomes" id="UP000480410">
    <property type="component" value="Unassembled WGS sequence"/>
</dbReference>
<comment type="caution">
    <text evidence="2">The sequence shown here is derived from an EMBL/GenBank/DDBJ whole genome shotgun (WGS) entry which is preliminary data.</text>
</comment>
<gene>
    <name evidence="2" type="ORF">G3435_26520</name>
</gene>
<feature type="non-terminal residue" evidence="2">
    <location>
        <position position="121"/>
    </location>
</feature>
<dbReference type="EMBL" id="JAAHBV010000888">
    <property type="protein sequence ID" value="NER62530.1"/>
    <property type="molecule type" value="Genomic_DNA"/>
</dbReference>
<name>A0A6M0D7L3_9PSED</name>
<evidence type="ECO:0000313" key="2">
    <source>
        <dbReference type="EMBL" id="NER62530.1"/>
    </source>
</evidence>
<protein>
    <submittedName>
        <fullName evidence="2">SprT family protein</fullName>
    </submittedName>
</protein>
<proteinExistence type="predicted"/>
<evidence type="ECO:0000259" key="1">
    <source>
        <dbReference type="SMART" id="SM00731"/>
    </source>
</evidence>
<dbReference type="InterPro" id="IPR006640">
    <property type="entry name" value="SprT-like_domain"/>
</dbReference>
<evidence type="ECO:0000313" key="3">
    <source>
        <dbReference type="Proteomes" id="UP000480410"/>
    </source>
</evidence>
<sequence>MPELLNSRVERCYQQAESFFKRTFLRPEVSFKLRGQKAGVAHLHENLLRFNLQLYRENSEDFLRQTVPHEVAHLVAHQLFGERIQPHGEEWQLIMRGVYELPPNRCHNYAVKRRSVTRYIY</sequence>
<reference evidence="2 3" key="1">
    <citation type="submission" date="2020-02" db="EMBL/GenBank/DDBJ databases">
        <title>Broccoli isolated Pseudomonas sp.</title>
        <authorList>
            <person name="Fujikawa T."/>
            <person name="Sawada H."/>
        </authorList>
    </citation>
    <scope>NUCLEOTIDE SEQUENCE [LARGE SCALE GENOMIC DNA]</scope>
    <source>
        <strain evidence="2 3">MAFF212428</strain>
    </source>
</reference>
<dbReference type="Pfam" id="PF10263">
    <property type="entry name" value="SprT-like"/>
    <property type="match status" value="1"/>
</dbReference>
<dbReference type="PANTHER" id="PTHR38773">
    <property type="entry name" value="PROTEIN SPRT"/>
    <property type="match status" value="1"/>
</dbReference>
<dbReference type="GO" id="GO:0006950">
    <property type="term" value="P:response to stress"/>
    <property type="evidence" value="ECO:0007669"/>
    <property type="project" value="UniProtKB-ARBA"/>
</dbReference>